<dbReference type="Proteomes" id="UP000828390">
    <property type="component" value="Unassembled WGS sequence"/>
</dbReference>
<evidence type="ECO:0000313" key="1">
    <source>
        <dbReference type="EMBL" id="KAH3819399.1"/>
    </source>
</evidence>
<name>A0A9D4GLK2_DREPO</name>
<protein>
    <submittedName>
        <fullName evidence="1">Uncharacterized protein</fullName>
    </submittedName>
</protein>
<dbReference type="PROSITE" id="PS51257">
    <property type="entry name" value="PROKAR_LIPOPROTEIN"/>
    <property type="match status" value="1"/>
</dbReference>
<sequence length="78" mass="8895">MVHREVFHAANLATSCSSGCHGYHTNDLCLTEETLLLNEHLVVNTRPENNKDTEFVLRHAKMGLMPRLLLVCYHLHQA</sequence>
<evidence type="ECO:0000313" key="2">
    <source>
        <dbReference type="Proteomes" id="UP000828390"/>
    </source>
</evidence>
<organism evidence="1 2">
    <name type="scientific">Dreissena polymorpha</name>
    <name type="common">Zebra mussel</name>
    <name type="synonym">Mytilus polymorpha</name>
    <dbReference type="NCBI Taxonomy" id="45954"/>
    <lineage>
        <taxon>Eukaryota</taxon>
        <taxon>Metazoa</taxon>
        <taxon>Spiralia</taxon>
        <taxon>Lophotrochozoa</taxon>
        <taxon>Mollusca</taxon>
        <taxon>Bivalvia</taxon>
        <taxon>Autobranchia</taxon>
        <taxon>Heteroconchia</taxon>
        <taxon>Euheterodonta</taxon>
        <taxon>Imparidentia</taxon>
        <taxon>Neoheterodontei</taxon>
        <taxon>Myida</taxon>
        <taxon>Dreissenoidea</taxon>
        <taxon>Dreissenidae</taxon>
        <taxon>Dreissena</taxon>
    </lineage>
</organism>
<comment type="caution">
    <text evidence="1">The sequence shown here is derived from an EMBL/GenBank/DDBJ whole genome shotgun (WGS) entry which is preliminary data.</text>
</comment>
<dbReference type="AlphaFoldDB" id="A0A9D4GLK2"/>
<dbReference type="EMBL" id="JAIWYP010000005">
    <property type="protein sequence ID" value="KAH3819399.1"/>
    <property type="molecule type" value="Genomic_DNA"/>
</dbReference>
<keyword evidence="2" id="KW-1185">Reference proteome</keyword>
<proteinExistence type="predicted"/>
<reference evidence="1" key="1">
    <citation type="journal article" date="2019" name="bioRxiv">
        <title>The Genome of the Zebra Mussel, Dreissena polymorpha: A Resource for Invasive Species Research.</title>
        <authorList>
            <person name="McCartney M.A."/>
            <person name="Auch B."/>
            <person name="Kono T."/>
            <person name="Mallez S."/>
            <person name="Zhang Y."/>
            <person name="Obille A."/>
            <person name="Becker A."/>
            <person name="Abrahante J.E."/>
            <person name="Garbe J."/>
            <person name="Badalamenti J.P."/>
            <person name="Herman A."/>
            <person name="Mangelson H."/>
            <person name="Liachko I."/>
            <person name="Sullivan S."/>
            <person name="Sone E.D."/>
            <person name="Koren S."/>
            <person name="Silverstein K.A.T."/>
            <person name="Beckman K.B."/>
            <person name="Gohl D.M."/>
        </authorList>
    </citation>
    <scope>NUCLEOTIDE SEQUENCE</scope>
    <source>
        <strain evidence="1">Duluth1</strain>
        <tissue evidence="1">Whole animal</tissue>
    </source>
</reference>
<reference evidence="1" key="2">
    <citation type="submission" date="2020-11" db="EMBL/GenBank/DDBJ databases">
        <authorList>
            <person name="McCartney M.A."/>
            <person name="Auch B."/>
            <person name="Kono T."/>
            <person name="Mallez S."/>
            <person name="Becker A."/>
            <person name="Gohl D.M."/>
            <person name="Silverstein K.A.T."/>
            <person name="Koren S."/>
            <person name="Bechman K.B."/>
            <person name="Herman A."/>
            <person name="Abrahante J.E."/>
            <person name="Garbe J."/>
        </authorList>
    </citation>
    <scope>NUCLEOTIDE SEQUENCE</scope>
    <source>
        <strain evidence="1">Duluth1</strain>
        <tissue evidence="1">Whole animal</tissue>
    </source>
</reference>
<gene>
    <name evidence="1" type="ORF">DPMN_121132</name>
</gene>
<accession>A0A9D4GLK2</accession>